<comment type="caution">
    <text evidence="3">The sequence shown here is derived from an EMBL/GenBank/DDBJ whole genome shotgun (WGS) entry which is preliminary data.</text>
</comment>
<sequence>MKAFVFFPLGAEAAKTLPVTDDEFLKTLQSKRINSTVILHLEPEQPSLMSSGDNLLKLSSNEYHPIVQVNFNEEVNVLGGINDLLPGYEKPDKFAARNLEQIGLPRSSDSTGKDQAGRPLVFSKSFNLRWANKNDLKKLFFLGTLLSSDLQEKPSNATEQNSRGLLRETSSTPQTTTKCLDKAQDSQLAGLQGGESMTIAVRTRSKTISSPFEANMMEKGNWQDWQGIVAQCVGKQCQIQNMQGQLEKGKNKSALKRWRRNVPLELVTFALNKSDAPPLLNSDNSIPENNEEVFSLLSLVSNSTVLLFTIPTSTTGMSSSLTSVAPRLSPISTTTSTIAHEAVLPQGRVLPVQTSQGTSCKPNIITPPGEQVQRPGVATATLIQSVLLVTNVSTNLNESNVGMQNQRFSEAEWNKMILNKLLQSDNEQFLANTKLIEHSRPVGVTDSGILSGSNMANRTSRTLRPDVSVTETSEERDGSLFEMQLNTHLESLIPNKEVRALICHVIRILKTECSKPSLKLACENLVSKTGLLMKLFSERETGAWDSSWRMYINESFADTRKVIVDLNTLCKATLTNKCMLTF</sequence>
<dbReference type="InterPro" id="IPR015753">
    <property type="entry name" value="LRRC37"/>
</dbReference>
<evidence type="ECO:0000259" key="2">
    <source>
        <dbReference type="Pfam" id="PF14914"/>
    </source>
</evidence>
<dbReference type="PANTHER" id="PTHR23045:SF9">
    <property type="entry name" value="LEUCINE RICH REPEAT CONTAINING 37A-RELATED"/>
    <property type="match status" value="1"/>
</dbReference>
<feature type="domain" description="LRRC37A/B like protein 1 C-terminal" evidence="2">
    <location>
        <begin position="478"/>
        <end position="545"/>
    </location>
</feature>
<feature type="region of interest" description="Disordered" evidence="1">
    <location>
        <begin position="151"/>
        <end position="177"/>
    </location>
</feature>
<dbReference type="EMBL" id="JANPWB010000010">
    <property type="protein sequence ID" value="KAJ1136922.1"/>
    <property type="molecule type" value="Genomic_DNA"/>
</dbReference>
<accession>A0AAV7QCD7</accession>
<reference evidence="3" key="1">
    <citation type="journal article" date="2022" name="bioRxiv">
        <title>Sequencing and chromosome-scale assembly of the giantPleurodeles waltlgenome.</title>
        <authorList>
            <person name="Brown T."/>
            <person name="Elewa A."/>
            <person name="Iarovenko S."/>
            <person name="Subramanian E."/>
            <person name="Araus A.J."/>
            <person name="Petzold A."/>
            <person name="Susuki M."/>
            <person name="Suzuki K.-i.T."/>
            <person name="Hayashi T."/>
            <person name="Toyoda A."/>
            <person name="Oliveira C."/>
            <person name="Osipova E."/>
            <person name="Leigh N.D."/>
            <person name="Simon A."/>
            <person name="Yun M.H."/>
        </authorList>
    </citation>
    <scope>NUCLEOTIDE SEQUENCE</scope>
    <source>
        <strain evidence="3">20211129_DDA</strain>
        <tissue evidence="3">Liver</tissue>
    </source>
</reference>
<dbReference type="InterPro" id="IPR029423">
    <property type="entry name" value="LRRC37AB_C"/>
</dbReference>
<name>A0AAV7QCD7_PLEWA</name>
<proteinExistence type="predicted"/>
<evidence type="ECO:0000313" key="3">
    <source>
        <dbReference type="EMBL" id="KAJ1136922.1"/>
    </source>
</evidence>
<gene>
    <name evidence="3" type="ORF">NDU88_003336</name>
</gene>
<keyword evidence="4" id="KW-1185">Reference proteome</keyword>
<evidence type="ECO:0000256" key="1">
    <source>
        <dbReference type="SAM" id="MobiDB-lite"/>
    </source>
</evidence>
<dbReference type="PANTHER" id="PTHR23045">
    <property type="entry name" value="LEUCINE-RICH REPEAT-CONTAINING PROTEIN 37A"/>
    <property type="match status" value="1"/>
</dbReference>
<organism evidence="3 4">
    <name type="scientific">Pleurodeles waltl</name>
    <name type="common">Iberian ribbed newt</name>
    <dbReference type="NCBI Taxonomy" id="8319"/>
    <lineage>
        <taxon>Eukaryota</taxon>
        <taxon>Metazoa</taxon>
        <taxon>Chordata</taxon>
        <taxon>Craniata</taxon>
        <taxon>Vertebrata</taxon>
        <taxon>Euteleostomi</taxon>
        <taxon>Amphibia</taxon>
        <taxon>Batrachia</taxon>
        <taxon>Caudata</taxon>
        <taxon>Salamandroidea</taxon>
        <taxon>Salamandridae</taxon>
        <taxon>Pleurodelinae</taxon>
        <taxon>Pleurodeles</taxon>
    </lineage>
</organism>
<evidence type="ECO:0000313" key="4">
    <source>
        <dbReference type="Proteomes" id="UP001066276"/>
    </source>
</evidence>
<protein>
    <recommendedName>
        <fullName evidence="2">LRRC37A/B like protein 1 C-terminal domain-containing protein</fullName>
    </recommendedName>
</protein>
<dbReference type="Pfam" id="PF14914">
    <property type="entry name" value="LRRC37AB_C"/>
    <property type="match status" value="1"/>
</dbReference>
<dbReference type="Proteomes" id="UP001066276">
    <property type="component" value="Chromosome 6"/>
</dbReference>
<dbReference type="AlphaFoldDB" id="A0AAV7QCD7"/>